<dbReference type="PRINTS" id="PR00364">
    <property type="entry name" value="DISEASERSIST"/>
</dbReference>
<evidence type="ECO:0000313" key="4">
    <source>
        <dbReference type="Proteomes" id="UP000215563"/>
    </source>
</evidence>
<comment type="caution">
    <text evidence="3">The sequence shown here is derived from an EMBL/GenBank/DDBJ whole genome shotgun (WGS) entry which is preliminary data.</text>
</comment>
<sequence>MTRRHRNSLTDHDVPDAAMPTSYPSAAEQYGQRLFELRNGRGLNVRDLEERTRDIVDSRIGELRARPENASLTPAELDDLAGKPVSKSAISRIEKGKPPSVDAGRLLDEALGAHGTLEVLAGAARAEPSGHLPISPPYFVGRESELGQLSRLSSQPPDPETPTVIVVGGLPGVGKSALALYWAHGMYARFDLVLYAALGGYASGNPATHAEILADLIRGLGIQRDQVPASERQLEAVLREQLRRREQRVLVLLDNARDSQQVAPLLASLAGTTVLVTSRTELSGLVINYAARTVRLDTLTDHEACALAADVIADERVEAEPDAVAQLVDMCGSLPLAILVAAERIATDPETSIGEHVAALTDVERRLQLLDIDDTAGVRAAFEWSYRTLRPDTANMFRLLSLYPRPWFTAQAASALAGVTVDKGLRLLDDLAQAHLLHQVTTDSFHFHDLLRVYAAEQAARQPEEVRRNAIVRLVTWFHHTANAASWALTPMRDHHVHLPPTPHRVTPLTFDDFAAAFGWCSAELSSLPAVARLGVDHGLYFETWRLAIDLFEYLVHSRPTELWITLLEIAVEAAEKDGHTARLAEAQEKLAEGYRRAGRLDDAYEFDQRAVRASSPYGPSRTLGFALLGLGSTARTAGDLTEAFALMRRAQDVFVEARSRIGEAMGHIALGGVYRDLGTRDLAISHGETAVAMFTAVDDQHGVAVALLPLARTYVAFGQFGRALRACIDAQAAYSATADRWGRADALGIKAQVLDQFGDGESAAQCLGEALPLLRGHDDDMAARFDTYLAEIENR</sequence>
<feature type="region of interest" description="Disordered" evidence="1">
    <location>
        <begin position="1"/>
        <end position="23"/>
    </location>
</feature>
<dbReference type="SUPFAM" id="SSF52540">
    <property type="entry name" value="P-loop containing nucleoside triphosphate hydrolases"/>
    <property type="match status" value="1"/>
</dbReference>
<reference evidence="3 4" key="1">
    <citation type="submission" date="2017-07" db="EMBL/GenBank/DDBJ databases">
        <title>Amycolatopsis alba DSM 44262 Genome sequencing and assembly.</title>
        <authorList>
            <person name="Kaur N."/>
            <person name="Mayilraj S."/>
        </authorList>
    </citation>
    <scope>NUCLEOTIDE SEQUENCE [LARGE SCALE GENOMIC DNA]</scope>
    <source>
        <strain evidence="3 4">DSM 44262</strain>
    </source>
</reference>
<dbReference type="GO" id="GO:0043531">
    <property type="term" value="F:ADP binding"/>
    <property type="evidence" value="ECO:0007669"/>
    <property type="project" value="InterPro"/>
</dbReference>
<dbReference type="SMART" id="SM00382">
    <property type="entry name" value="AAA"/>
    <property type="match status" value="1"/>
</dbReference>
<feature type="domain" description="AAA+ ATPase" evidence="2">
    <location>
        <begin position="161"/>
        <end position="300"/>
    </location>
</feature>
<dbReference type="InterPro" id="IPR001387">
    <property type="entry name" value="Cro/C1-type_HTH"/>
</dbReference>
<accession>A0A229R9X7</accession>
<dbReference type="InterPro" id="IPR027417">
    <property type="entry name" value="P-loop_NTPase"/>
</dbReference>
<dbReference type="CDD" id="cd00093">
    <property type="entry name" value="HTH_XRE"/>
    <property type="match status" value="1"/>
</dbReference>
<dbReference type="Gene3D" id="3.40.50.300">
    <property type="entry name" value="P-loop containing nucleotide triphosphate hydrolases"/>
    <property type="match status" value="1"/>
</dbReference>
<evidence type="ECO:0000259" key="2">
    <source>
        <dbReference type="SMART" id="SM00382"/>
    </source>
</evidence>
<organism evidence="3 4">
    <name type="scientific">Amycolatopsis alba DSM 44262</name>
    <dbReference type="NCBI Taxonomy" id="1125972"/>
    <lineage>
        <taxon>Bacteria</taxon>
        <taxon>Bacillati</taxon>
        <taxon>Actinomycetota</taxon>
        <taxon>Actinomycetes</taxon>
        <taxon>Pseudonocardiales</taxon>
        <taxon>Pseudonocardiaceae</taxon>
        <taxon>Amycolatopsis</taxon>
    </lineage>
</organism>
<dbReference type="Pfam" id="PF13424">
    <property type="entry name" value="TPR_12"/>
    <property type="match status" value="1"/>
</dbReference>
<evidence type="ECO:0000313" key="3">
    <source>
        <dbReference type="EMBL" id="OXM43447.1"/>
    </source>
</evidence>
<keyword evidence="4" id="KW-1185">Reference proteome</keyword>
<dbReference type="PANTHER" id="PTHR47691:SF3">
    <property type="entry name" value="HTH-TYPE TRANSCRIPTIONAL REGULATOR RV0890C-RELATED"/>
    <property type="match status" value="1"/>
</dbReference>
<dbReference type="Proteomes" id="UP000215563">
    <property type="component" value="Unassembled WGS sequence"/>
</dbReference>
<dbReference type="AlphaFoldDB" id="A0A229R9X7"/>
<dbReference type="InterPro" id="IPR041664">
    <property type="entry name" value="AAA_16"/>
</dbReference>
<name>A0A229R9X7_AMYAL</name>
<dbReference type="InterPro" id="IPR011990">
    <property type="entry name" value="TPR-like_helical_dom_sf"/>
</dbReference>
<dbReference type="SUPFAM" id="SSF48452">
    <property type="entry name" value="TPR-like"/>
    <property type="match status" value="1"/>
</dbReference>
<dbReference type="Pfam" id="PF13191">
    <property type="entry name" value="AAA_16"/>
    <property type="match status" value="1"/>
</dbReference>
<protein>
    <recommendedName>
        <fullName evidence="2">AAA+ ATPase domain-containing protein</fullName>
    </recommendedName>
</protein>
<gene>
    <name evidence="3" type="ORF">CFP75_38390</name>
</gene>
<dbReference type="OrthoDB" id="581105at2"/>
<dbReference type="Gene3D" id="1.25.40.10">
    <property type="entry name" value="Tetratricopeptide repeat domain"/>
    <property type="match status" value="1"/>
</dbReference>
<dbReference type="PANTHER" id="PTHR47691">
    <property type="entry name" value="REGULATOR-RELATED"/>
    <property type="match status" value="1"/>
</dbReference>
<dbReference type="EMBL" id="NMQU01000148">
    <property type="protein sequence ID" value="OXM43447.1"/>
    <property type="molecule type" value="Genomic_DNA"/>
</dbReference>
<evidence type="ECO:0000256" key="1">
    <source>
        <dbReference type="SAM" id="MobiDB-lite"/>
    </source>
</evidence>
<proteinExistence type="predicted"/>
<dbReference type="InterPro" id="IPR003593">
    <property type="entry name" value="AAA+_ATPase"/>
</dbReference>